<evidence type="ECO:0000256" key="1">
    <source>
        <dbReference type="SAM" id="MobiDB-lite"/>
    </source>
</evidence>
<evidence type="ECO:0000313" key="2">
    <source>
        <dbReference type="EMBL" id="RNE95611.1"/>
    </source>
</evidence>
<dbReference type="GeneID" id="40323578"/>
<dbReference type="Proteomes" id="UP000284403">
    <property type="component" value="Unassembled WGS sequence"/>
</dbReference>
<comment type="caution">
    <text evidence="2">The sequence shown here is derived from an EMBL/GenBank/DDBJ whole genome shotgun (WGS) entry which is preliminary data.</text>
</comment>
<feature type="compositionally biased region" description="Basic and acidic residues" evidence="1">
    <location>
        <begin position="87"/>
        <end position="103"/>
    </location>
</feature>
<gene>
    <name evidence="2" type="ORF">Tco025E_09967</name>
</gene>
<accession>A0A422MQY8</accession>
<sequence length="128" mass="14333">MNWISETNTATGTLGVDSLKLSRSSHHCLSNCAGVALLSPRRRRTRRRITLQQVPPKQTSNGCDVPVRRGVRRHSPFPSTPSQLEAVSKEVKRGRKGELESRPWLKPPKRAPAGARNVGMREKQQFTL</sequence>
<reference evidence="2 3" key="1">
    <citation type="journal article" date="2018" name="BMC Genomics">
        <title>Genomic comparison of Trypanosoma conorhini and Trypanosoma rangeli to Trypanosoma cruzi strains of high and low virulence.</title>
        <authorList>
            <person name="Bradwell K.R."/>
            <person name="Koparde V.N."/>
            <person name="Matveyev A.V."/>
            <person name="Serrano M.G."/>
            <person name="Alves J.M."/>
            <person name="Parikh H."/>
            <person name="Huang B."/>
            <person name="Lee V."/>
            <person name="Espinosa-Alvarez O."/>
            <person name="Ortiz P.A."/>
            <person name="Costa-Martins A.G."/>
            <person name="Teixeira M.M."/>
            <person name="Buck G.A."/>
        </authorList>
    </citation>
    <scope>NUCLEOTIDE SEQUENCE [LARGE SCALE GENOMIC DNA]</scope>
    <source>
        <strain evidence="2 3">025E</strain>
    </source>
</reference>
<evidence type="ECO:0000313" key="3">
    <source>
        <dbReference type="Proteomes" id="UP000284403"/>
    </source>
</evidence>
<feature type="region of interest" description="Disordered" evidence="1">
    <location>
        <begin position="53"/>
        <end position="128"/>
    </location>
</feature>
<dbReference type="RefSeq" id="XP_029223108.1">
    <property type="nucleotide sequence ID" value="XM_029376762.1"/>
</dbReference>
<keyword evidence="3" id="KW-1185">Reference proteome</keyword>
<name>A0A422MQY8_9TRYP</name>
<organism evidence="2 3">
    <name type="scientific">Trypanosoma conorhini</name>
    <dbReference type="NCBI Taxonomy" id="83891"/>
    <lineage>
        <taxon>Eukaryota</taxon>
        <taxon>Discoba</taxon>
        <taxon>Euglenozoa</taxon>
        <taxon>Kinetoplastea</taxon>
        <taxon>Metakinetoplastina</taxon>
        <taxon>Trypanosomatida</taxon>
        <taxon>Trypanosomatidae</taxon>
        <taxon>Trypanosoma</taxon>
    </lineage>
</organism>
<feature type="compositionally biased region" description="Polar residues" evidence="1">
    <location>
        <begin position="53"/>
        <end position="62"/>
    </location>
</feature>
<dbReference type="EMBL" id="MKKU01001403">
    <property type="protein sequence ID" value="RNE95611.1"/>
    <property type="molecule type" value="Genomic_DNA"/>
</dbReference>
<proteinExistence type="predicted"/>
<dbReference type="AlphaFoldDB" id="A0A422MQY8"/>
<protein>
    <submittedName>
        <fullName evidence="2">Uncharacterized protein</fullName>
    </submittedName>
</protein>
<feature type="compositionally biased region" description="Basic and acidic residues" evidence="1">
    <location>
        <begin position="119"/>
        <end position="128"/>
    </location>
</feature>